<keyword evidence="1" id="KW-0648">Protein biosynthesis</keyword>
<dbReference type="EMBL" id="MNPL01026325">
    <property type="protein sequence ID" value="OQR68029.1"/>
    <property type="molecule type" value="Genomic_DNA"/>
</dbReference>
<dbReference type="InParanoid" id="A0A1V9X372"/>
<evidence type="ECO:0000313" key="2">
    <source>
        <dbReference type="Proteomes" id="UP000192247"/>
    </source>
</evidence>
<dbReference type="AlphaFoldDB" id="A0A1V9X372"/>
<dbReference type="Proteomes" id="UP000192247">
    <property type="component" value="Unassembled WGS sequence"/>
</dbReference>
<proteinExistence type="predicted"/>
<keyword evidence="1" id="KW-0251">Elongation factor</keyword>
<reference evidence="1 2" key="1">
    <citation type="journal article" date="2017" name="Gigascience">
        <title>Draft genome of the honey bee ectoparasitic mite, Tropilaelaps mercedesae, is shaped by the parasitic life history.</title>
        <authorList>
            <person name="Dong X."/>
            <person name="Armstrong S.D."/>
            <person name="Xia D."/>
            <person name="Makepeace B.L."/>
            <person name="Darby A.C."/>
            <person name="Kadowaki T."/>
        </authorList>
    </citation>
    <scope>NUCLEOTIDE SEQUENCE [LARGE SCALE GENOMIC DNA]</scope>
    <source>
        <strain evidence="1">Wuxi-XJTLU</strain>
    </source>
</reference>
<name>A0A1V9X372_9ACAR</name>
<dbReference type="GO" id="GO:0003746">
    <property type="term" value="F:translation elongation factor activity"/>
    <property type="evidence" value="ECO:0007669"/>
    <property type="project" value="UniProtKB-KW"/>
</dbReference>
<keyword evidence="2" id="KW-1185">Reference proteome</keyword>
<comment type="caution">
    <text evidence="1">The sequence shown here is derived from an EMBL/GenBank/DDBJ whole genome shotgun (WGS) entry which is preliminary data.</text>
</comment>
<accession>A0A1V9X372</accession>
<gene>
    <name evidence="1" type="ORF">BIW11_04642</name>
</gene>
<protein>
    <submittedName>
        <fullName evidence="1">Elongation factor 1-delta isoform 2</fullName>
    </submittedName>
</protein>
<evidence type="ECO:0000313" key="1">
    <source>
        <dbReference type="EMBL" id="OQR68029.1"/>
    </source>
</evidence>
<organism evidence="1 2">
    <name type="scientific">Tropilaelaps mercedesae</name>
    <dbReference type="NCBI Taxonomy" id="418985"/>
    <lineage>
        <taxon>Eukaryota</taxon>
        <taxon>Metazoa</taxon>
        <taxon>Ecdysozoa</taxon>
        <taxon>Arthropoda</taxon>
        <taxon>Chelicerata</taxon>
        <taxon>Arachnida</taxon>
        <taxon>Acari</taxon>
        <taxon>Parasitiformes</taxon>
        <taxon>Mesostigmata</taxon>
        <taxon>Gamasina</taxon>
        <taxon>Dermanyssoidea</taxon>
        <taxon>Laelapidae</taxon>
        <taxon>Tropilaelaps</taxon>
    </lineage>
</organism>
<sequence length="69" mass="7990">MLENCGTIWFDKYKYVEAETRYYLWLQKKLYGIDVEGWVIASPSMVVPLDVSRSAVRSISRRDVCASPV</sequence>